<evidence type="ECO:0000256" key="1">
    <source>
        <dbReference type="ARBA" id="ARBA00010211"/>
    </source>
</evidence>
<gene>
    <name evidence="4" type="ORF">KKP3000_001657</name>
</gene>
<comment type="caution">
    <text evidence="4">The sequence shown here is derived from an EMBL/GenBank/DDBJ whole genome shotgun (WGS) entry which is preliminary data.</text>
</comment>
<dbReference type="PANTHER" id="PTHR42796">
    <property type="entry name" value="FUMARYLACETOACETATE HYDROLASE DOMAIN-CONTAINING PROTEIN 2A-RELATED"/>
    <property type="match status" value="1"/>
</dbReference>
<dbReference type="InterPro" id="IPR011234">
    <property type="entry name" value="Fumarylacetoacetase-like_C"/>
</dbReference>
<keyword evidence="2" id="KW-0479">Metal-binding</keyword>
<dbReference type="Proteomes" id="UP001579974">
    <property type="component" value="Unassembled WGS sequence"/>
</dbReference>
<dbReference type="Pfam" id="PF01557">
    <property type="entry name" value="FAA_hydrolase"/>
    <property type="match status" value="1"/>
</dbReference>
<organism evidence="4 5">
    <name type="scientific">Alicyclobacillus fastidiosus</name>
    <dbReference type="NCBI Taxonomy" id="392011"/>
    <lineage>
        <taxon>Bacteria</taxon>
        <taxon>Bacillati</taxon>
        <taxon>Bacillota</taxon>
        <taxon>Bacilli</taxon>
        <taxon>Bacillales</taxon>
        <taxon>Alicyclobacillaceae</taxon>
        <taxon>Alicyclobacillus</taxon>
    </lineage>
</organism>
<dbReference type="InterPro" id="IPR051121">
    <property type="entry name" value="FAH"/>
</dbReference>
<sequence>MKTIRYTHPELGTPQLGLLDGDHVYSLTEQVPTWTCPIPMWRALQALEIRPAAVAERLRRGTPLSFTELASRRLLLPPVATPEVWASGVTYERSREARNAETQIKDSVYDRVYTAARPELFFKATYERLVAPGQPISLRSDSNWMVPEPELAIVVSANGELIGYTVGDDVSSRDIEGENPLYLPQAKVFSGSCSLGPAFLWSDGEEKPETWTIELTIYRDDASVFSGQVPFSQFRRSFSELTSYLLRDNVILDGTVLMTGTGIVPPDDFTLLAGDVVEISIDPIGVLQNAVISPVPAKALATK</sequence>
<dbReference type="PANTHER" id="PTHR42796:SF7">
    <property type="entry name" value="2-DEHYDRO-3-DEOXY-D-ARABINONATE DEHYDRATASE"/>
    <property type="match status" value="1"/>
</dbReference>
<dbReference type="EMBL" id="JBDXSU010000022">
    <property type="protein sequence ID" value="MFB5192454.1"/>
    <property type="molecule type" value="Genomic_DNA"/>
</dbReference>
<dbReference type="InterPro" id="IPR036663">
    <property type="entry name" value="Fumarylacetoacetase_C_sf"/>
</dbReference>
<feature type="domain" description="Fumarylacetoacetase-like C-terminal" evidence="3">
    <location>
        <begin position="115"/>
        <end position="291"/>
    </location>
</feature>
<proteinExistence type="inferred from homology"/>
<keyword evidence="4" id="KW-0378">Hydrolase</keyword>
<dbReference type="Gene3D" id="3.90.850.10">
    <property type="entry name" value="Fumarylacetoacetase-like, C-terminal domain"/>
    <property type="match status" value="1"/>
</dbReference>
<evidence type="ECO:0000313" key="4">
    <source>
        <dbReference type="EMBL" id="MFB5192454.1"/>
    </source>
</evidence>
<evidence type="ECO:0000256" key="2">
    <source>
        <dbReference type="ARBA" id="ARBA00022723"/>
    </source>
</evidence>
<name>A0ABV5AJK5_9BACL</name>
<evidence type="ECO:0000259" key="3">
    <source>
        <dbReference type="Pfam" id="PF01557"/>
    </source>
</evidence>
<reference evidence="4 5" key="1">
    <citation type="journal article" date="2024" name="Int. J. Mol. Sci.">
        <title>Exploration of Alicyclobacillus spp. Genome in Search of Antibiotic Resistance.</title>
        <authorList>
            <person name="Bucka-Kolendo J."/>
            <person name="Kiousi D.E."/>
            <person name="Dekowska A."/>
            <person name="Mikolajczuk-Szczyrba A."/>
            <person name="Karadedos D.M."/>
            <person name="Michael P."/>
            <person name="Galanis A."/>
            <person name="Sokolowska B."/>
        </authorList>
    </citation>
    <scope>NUCLEOTIDE SEQUENCE [LARGE SCALE GENOMIC DNA]</scope>
    <source>
        <strain evidence="4 5">KKP 3000</strain>
    </source>
</reference>
<evidence type="ECO:0000313" key="5">
    <source>
        <dbReference type="Proteomes" id="UP001579974"/>
    </source>
</evidence>
<dbReference type="SUPFAM" id="SSF56529">
    <property type="entry name" value="FAH"/>
    <property type="match status" value="1"/>
</dbReference>
<dbReference type="GO" id="GO:0016787">
    <property type="term" value="F:hydrolase activity"/>
    <property type="evidence" value="ECO:0007669"/>
    <property type="project" value="UniProtKB-KW"/>
</dbReference>
<comment type="similarity">
    <text evidence="1">Belongs to the FAH family.</text>
</comment>
<keyword evidence="5" id="KW-1185">Reference proteome</keyword>
<dbReference type="RefSeq" id="WP_368780892.1">
    <property type="nucleotide sequence ID" value="NZ_CP162943.1"/>
</dbReference>
<protein>
    <submittedName>
        <fullName evidence="4">Fumarylacetoacetate hydrolase family protein</fullName>
    </submittedName>
</protein>
<accession>A0ABV5AJK5</accession>